<dbReference type="InterPro" id="IPR016920">
    <property type="entry name" value="UCP029477"/>
</dbReference>
<dbReference type="SUPFAM" id="SSF47240">
    <property type="entry name" value="Ferritin-like"/>
    <property type="match status" value="1"/>
</dbReference>
<dbReference type="RefSeq" id="WP_308347298.1">
    <property type="nucleotide sequence ID" value="NZ_CP129971.1"/>
</dbReference>
<dbReference type="PIRSF" id="PIRSF029477">
    <property type="entry name" value="UCP029477"/>
    <property type="match status" value="1"/>
</dbReference>
<accession>A0AA49JB96</accession>
<dbReference type="EMBL" id="CP129971">
    <property type="protein sequence ID" value="WKK74736.2"/>
    <property type="molecule type" value="Genomic_DNA"/>
</dbReference>
<reference evidence="2 3" key="1">
    <citation type="submission" date="2023-08" db="EMBL/GenBank/DDBJ databases">
        <title>Comparative genomics and taxonomic characterization of three novel marine species of genus Marivirga.</title>
        <authorList>
            <person name="Muhammad N."/>
            <person name="Kim S.-G."/>
        </authorList>
    </citation>
    <scope>NUCLEOTIDE SEQUENCE [LARGE SCALE GENOMIC DNA]</scope>
    <source>
        <strain evidence="2 3">BDSF4-3</strain>
    </source>
</reference>
<organism evidence="2 3">
    <name type="scientific">Marivirga salinarum</name>
    <dbReference type="NCBI Taxonomy" id="3059078"/>
    <lineage>
        <taxon>Bacteria</taxon>
        <taxon>Pseudomonadati</taxon>
        <taxon>Bacteroidota</taxon>
        <taxon>Cytophagia</taxon>
        <taxon>Cytophagales</taxon>
        <taxon>Marivirgaceae</taxon>
        <taxon>Marivirga</taxon>
    </lineage>
</organism>
<dbReference type="InterPro" id="IPR009078">
    <property type="entry name" value="Ferritin-like_SF"/>
</dbReference>
<name>A0AA49JB96_9BACT</name>
<dbReference type="Pfam" id="PF09537">
    <property type="entry name" value="DUF2383"/>
    <property type="match status" value="1"/>
</dbReference>
<evidence type="ECO:0000259" key="1">
    <source>
        <dbReference type="Pfam" id="PF09537"/>
    </source>
</evidence>
<dbReference type="Gene3D" id="1.20.1260.10">
    <property type="match status" value="1"/>
</dbReference>
<dbReference type="NCBIfam" id="TIGR02284">
    <property type="entry name" value="PA2169 family four-helix-bundle protein"/>
    <property type="match status" value="1"/>
</dbReference>
<dbReference type="AlphaFoldDB" id="A0AA49JB96"/>
<dbReference type="KEGG" id="msaa:QYS49_24020"/>
<gene>
    <name evidence="2" type="ORF">QYS49_24020</name>
</gene>
<dbReference type="InterPro" id="IPR019052">
    <property type="entry name" value="DUF2383"/>
</dbReference>
<evidence type="ECO:0000313" key="3">
    <source>
        <dbReference type="Proteomes" id="UP001230496"/>
    </source>
</evidence>
<dbReference type="InterPro" id="IPR011971">
    <property type="entry name" value="CHP02284"/>
</dbReference>
<evidence type="ECO:0000313" key="2">
    <source>
        <dbReference type="EMBL" id="WKK74736.2"/>
    </source>
</evidence>
<sequence length="152" mass="17064">MENKKAIDALNSLITINNDRIEGYENASEVTEEKDLKTLFAKFIATSQKCKQELIREVETMGGEIADGTKVTGKFFRAWMDVKAAITGKDRKAILNSCDNGDDKAIETYNDVIEDETEHLNTEQKNMIIAHKSLIKSDQDHVKSLRDALVDA</sequence>
<keyword evidence="3" id="KW-1185">Reference proteome</keyword>
<dbReference type="InterPro" id="IPR012347">
    <property type="entry name" value="Ferritin-like"/>
</dbReference>
<proteinExistence type="predicted"/>
<protein>
    <submittedName>
        <fullName evidence="2">PA2169 family four-helix-bundle protein</fullName>
    </submittedName>
</protein>
<dbReference type="Proteomes" id="UP001230496">
    <property type="component" value="Chromosome"/>
</dbReference>
<feature type="domain" description="DUF2383" evidence="1">
    <location>
        <begin position="6"/>
        <end position="114"/>
    </location>
</feature>